<dbReference type="InterPro" id="IPR050696">
    <property type="entry name" value="FtsA/MreB"/>
</dbReference>
<proteinExistence type="predicted"/>
<accession>A0A1G2RK40</accession>
<dbReference type="AlphaFoldDB" id="A0A1G2RK40"/>
<name>A0A1G2RK40_9BACT</name>
<dbReference type="InterPro" id="IPR043129">
    <property type="entry name" value="ATPase_NBD"/>
</dbReference>
<comment type="caution">
    <text evidence="1">The sequence shown here is derived from an EMBL/GenBank/DDBJ whole genome shotgun (WGS) entry which is preliminary data.</text>
</comment>
<dbReference type="InterPro" id="IPR005883">
    <property type="entry name" value="PilM"/>
</dbReference>
<dbReference type="PANTHER" id="PTHR32432">
    <property type="entry name" value="CELL DIVISION PROTEIN FTSA-RELATED"/>
    <property type="match status" value="1"/>
</dbReference>
<gene>
    <name evidence="1" type="ORF">A3B24_01100</name>
</gene>
<dbReference type="Proteomes" id="UP000176917">
    <property type="component" value="Unassembled WGS sequence"/>
</dbReference>
<dbReference type="CDD" id="cd24049">
    <property type="entry name" value="ASKHA_NBD_PilM"/>
    <property type="match status" value="1"/>
</dbReference>
<dbReference type="PANTHER" id="PTHR32432:SF3">
    <property type="entry name" value="ETHANOLAMINE UTILIZATION PROTEIN EUTJ"/>
    <property type="match status" value="1"/>
</dbReference>
<organism evidence="1 2">
    <name type="scientific">Candidatus Wildermuthbacteria bacterium RIFCSPLOWO2_01_FULL_48_16</name>
    <dbReference type="NCBI Taxonomy" id="1802461"/>
    <lineage>
        <taxon>Bacteria</taxon>
        <taxon>Candidatus Wildermuthiibacteriota</taxon>
    </lineage>
</organism>
<sequence>MKLDFLTLYPEAFGLDVSDRSFKIAKLKKTRNGYQLSSFGEFPLPEGLIAQGEIQNEDEVARLLKEAVRSLKLQTPFVVSSLPEEKAFLQVLQLPKMKEAEVKQAVLFEAENYIPYSIDTVYLDSMYVPPLKNSLDHMDVLLAALPKSVVDSYVNCFRKAGLTARVLEIESMATARALVADETAEAPLLLLDMGATRTGFAVFAGTSLRFTASIPVSGSQLTRALASALSVSEEEAEELKKTQGIQESLFPLLQELLNQVKKYVGYYESHSSHQHLQKEEKRIRKLLLAGGGANLKGLAEFFQKELEVPVEIGNPWVNIFKKEQKELPPLPLDQSLQYTTALGLALRGMKSHD</sequence>
<dbReference type="PIRSF" id="PIRSF019169">
    <property type="entry name" value="PilM"/>
    <property type="match status" value="1"/>
</dbReference>
<dbReference type="Gene3D" id="3.30.1490.300">
    <property type="match status" value="1"/>
</dbReference>
<dbReference type="STRING" id="1802461.A3B24_01100"/>
<evidence type="ECO:0008006" key="3">
    <source>
        <dbReference type="Google" id="ProtNLM"/>
    </source>
</evidence>
<dbReference type="Pfam" id="PF11104">
    <property type="entry name" value="PilM_2"/>
    <property type="match status" value="1"/>
</dbReference>
<evidence type="ECO:0000313" key="2">
    <source>
        <dbReference type="Proteomes" id="UP000176917"/>
    </source>
</evidence>
<evidence type="ECO:0000313" key="1">
    <source>
        <dbReference type="EMBL" id="OHA73210.1"/>
    </source>
</evidence>
<dbReference type="Gene3D" id="3.30.420.40">
    <property type="match status" value="2"/>
</dbReference>
<protein>
    <recommendedName>
        <fullName evidence="3">SHS2 domain-containing protein</fullName>
    </recommendedName>
</protein>
<dbReference type="NCBIfam" id="TIGR01175">
    <property type="entry name" value="pilM"/>
    <property type="match status" value="1"/>
</dbReference>
<dbReference type="EMBL" id="MHUG01000015">
    <property type="protein sequence ID" value="OHA73210.1"/>
    <property type="molecule type" value="Genomic_DNA"/>
</dbReference>
<reference evidence="1 2" key="1">
    <citation type="journal article" date="2016" name="Nat. Commun.">
        <title>Thousands of microbial genomes shed light on interconnected biogeochemical processes in an aquifer system.</title>
        <authorList>
            <person name="Anantharaman K."/>
            <person name="Brown C.T."/>
            <person name="Hug L.A."/>
            <person name="Sharon I."/>
            <person name="Castelle C.J."/>
            <person name="Probst A.J."/>
            <person name="Thomas B.C."/>
            <person name="Singh A."/>
            <person name="Wilkins M.J."/>
            <person name="Karaoz U."/>
            <person name="Brodie E.L."/>
            <person name="Williams K.H."/>
            <person name="Hubbard S.S."/>
            <person name="Banfield J.F."/>
        </authorList>
    </citation>
    <scope>NUCLEOTIDE SEQUENCE [LARGE SCALE GENOMIC DNA]</scope>
</reference>
<dbReference type="SUPFAM" id="SSF53067">
    <property type="entry name" value="Actin-like ATPase domain"/>
    <property type="match status" value="2"/>
</dbReference>